<evidence type="ECO:0000313" key="3">
    <source>
        <dbReference type="EMBL" id="CAG8729660.1"/>
    </source>
</evidence>
<name>A0A9N9ICC9_9GLOM</name>
<feature type="region of interest" description="Disordered" evidence="1">
    <location>
        <begin position="218"/>
        <end position="263"/>
    </location>
</feature>
<dbReference type="InterPro" id="IPR018613">
    <property type="entry name" value="Ccdc97-like"/>
</dbReference>
<dbReference type="EMBL" id="CAJVPY010011784">
    <property type="protein sequence ID" value="CAG8729660.1"/>
    <property type="molecule type" value="Genomic_DNA"/>
</dbReference>
<dbReference type="OrthoDB" id="333176at2759"/>
<evidence type="ECO:0000259" key="2">
    <source>
        <dbReference type="Pfam" id="PF09747"/>
    </source>
</evidence>
<dbReference type="AlphaFoldDB" id="A0A9N9ICC9"/>
<protein>
    <submittedName>
        <fullName evidence="3">28207_t:CDS:1</fullName>
    </submittedName>
</protein>
<dbReference type="PANTHER" id="PTHR31840:SF1">
    <property type="entry name" value="COILED-COIL DOMAIN-CONTAINING PROTEIN 97"/>
    <property type="match status" value="1"/>
</dbReference>
<evidence type="ECO:0000313" key="4">
    <source>
        <dbReference type="Proteomes" id="UP000789405"/>
    </source>
</evidence>
<reference evidence="3" key="1">
    <citation type="submission" date="2021-06" db="EMBL/GenBank/DDBJ databases">
        <authorList>
            <person name="Kallberg Y."/>
            <person name="Tangrot J."/>
            <person name="Rosling A."/>
        </authorList>
    </citation>
    <scope>NUCLEOTIDE SEQUENCE</scope>
    <source>
        <strain evidence="3">MA453B</strain>
    </source>
</reference>
<feature type="compositionally biased region" description="Polar residues" evidence="1">
    <location>
        <begin position="253"/>
        <end position="263"/>
    </location>
</feature>
<keyword evidence="4" id="KW-1185">Reference proteome</keyword>
<feature type="domain" description="CCD97-like C-terminal" evidence="2">
    <location>
        <begin position="145"/>
        <end position="321"/>
    </location>
</feature>
<gene>
    <name evidence="3" type="ORF">DERYTH_LOCUS15009</name>
</gene>
<evidence type="ECO:0000256" key="1">
    <source>
        <dbReference type="SAM" id="MobiDB-lite"/>
    </source>
</evidence>
<dbReference type="PANTHER" id="PTHR31840">
    <property type="entry name" value="COILED-COIL DOMAIN-CONTAINING PROTEIN 97"/>
    <property type="match status" value="1"/>
</dbReference>
<dbReference type="Pfam" id="PF09747">
    <property type="entry name" value="CCD97-like_C"/>
    <property type="match status" value="1"/>
</dbReference>
<feature type="compositionally biased region" description="Polar residues" evidence="1">
    <location>
        <begin position="223"/>
        <end position="246"/>
    </location>
</feature>
<accession>A0A9N9ICC9</accession>
<dbReference type="InterPro" id="IPR040233">
    <property type="entry name" value="CCD97-like_C"/>
</dbReference>
<organism evidence="3 4">
    <name type="scientific">Dentiscutata erythropus</name>
    <dbReference type="NCBI Taxonomy" id="1348616"/>
    <lineage>
        <taxon>Eukaryota</taxon>
        <taxon>Fungi</taxon>
        <taxon>Fungi incertae sedis</taxon>
        <taxon>Mucoromycota</taxon>
        <taxon>Glomeromycotina</taxon>
        <taxon>Glomeromycetes</taxon>
        <taxon>Diversisporales</taxon>
        <taxon>Gigasporaceae</taxon>
        <taxon>Dentiscutata</taxon>
    </lineage>
</organism>
<proteinExistence type="predicted"/>
<sequence>MDQSAKEEILKYMKENLSNIYFKTLRANEVEQNDDEKLRIMRQTLDDPALFLSKWGKFLEKEQLMKFDRLRDLLYRVICRVDLLQNNLQFSFNYFNLIIAPHICTDDYEVNWHLNNLQSRTLSSSTLAASRNINPTARHNKQILNRRYKYLITKLDDTSYFSDEAMEHREPLLYEDYVGQYTTQEERYPPFADNVDLVDRILYDIGITTDIDKSSVQKEKYMNTESDQSSTAMMVDSSPRNDSINAENDIEGGQQNSTDKSIQISDEEKKQLRADLVEIMREKFFSGNDPDFDYDAVDFNEEYDDLNIEEQEIHDKYFDTEDPDYLDNGTGILDY</sequence>
<dbReference type="Proteomes" id="UP000789405">
    <property type="component" value="Unassembled WGS sequence"/>
</dbReference>
<comment type="caution">
    <text evidence="3">The sequence shown here is derived from an EMBL/GenBank/DDBJ whole genome shotgun (WGS) entry which is preliminary data.</text>
</comment>